<dbReference type="AlphaFoldDB" id="A0A5B9QXI5"/>
<dbReference type="RefSeq" id="WP_068140903.1">
    <property type="nucleotide sequence ID" value="NZ_CP042914.1"/>
</dbReference>
<dbReference type="Proteomes" id="UP000325286">
    <property type="component" value="Chromosome"/>
</dbReference>
<organism evidence="1 2">
    <name type="scientific">Roseimaritima ulvae</name>
    <dbReference type="NCBI Taxonomy" id="980254"/>
    <lineage>
        <taxon>Bacteria</taxon>
        <taxon>Pseudomonadati</taxon>
        <taxon>Planctomycetota</taxon>
        <taxon>Planctomycetia</taxon>
        <taxon>Pirellulales</taxon>
        <taxon>Pirellulaceae</taxon>
        <taxon>Roseimaritima</taxon>
    </lineage>
</organism>
<name>A0A5B9QXI5_9BACT</name>
<protein>
    <submittedName>
        <fullName evidence="1">Uncharacterized protein</fullName>
    </submittedName>
</protein>
<proteinExistence type="predicted"/>
<dbReference type="OrthoDB" id="252931at2"/>
<sequence length="117" mass="13349">MQASLELLSTLERDQTLKRKMHQVMVQVAKQCASRSQAADRRARQLDLTMLCTDWRSGEGLSSTGRYRPVWYNIRESGEATLAQLMVEGAELPREQRRHLHQAIDRLDAKHVSSCGV</sequence>
<gene>
    <name evidence="1" type="ORF">UC8_57720</name>
</gene>
<keyword evidence="2" id="KW-1185">Reference proteome</keyword>
<dbReference type="EMBL" id="CP042914">
    <property type="protein sequence ID" value="QEG43718.1"/>
    <property type="molecule type" value="Genomic_DNA"/>
</dbReference>
<accession>A0A5B9QXI5</accession>
<evidence type="ECO:0000313" key="2">
    <source>
        <dbReference type="Proteomes" id="UP000325286"/>
    </source>
</evidence>
<reference evidence="1 2" key="1">
    <citation type="submission" date="2019-08" db="EMBL/GenBank/DDBJ databases">
        <title>Deep-cultivation of Planctomycetes and their phenomic and genomic characterization uncovers novel biology.</title>
        <authorList>
            <person name="Wiegand S."/>
            <person name="Jogler M."/>
            <person name="Boedeker C."/>
            <person name="Pinto D."/>
            <person name="Vollmers J."/>
            <person name="Rivas-Marin E."/>
            <person name="Kohn T."/>
            <person name="Peeters S.H."/>
            <person name="Heuer A."/>
            <person name="Rast P."/>
            <person name="Oberbeckmann S."/>
            <person name="Bunk B."/>
            <person name="Jeske O."/>
            <person name="Meyerdierks A."/>
            <person name="Storesund J.E."/>
            <person name="Kallscheuer N."/>
            <person name="Luecker S."/>
            <person name="Lage O.M."/>
            <person name="Pohl T."/>
            <person name="Merkel B.J."/>
            <person name="Hornburger P."/>
            <person name="Mueller R.-W."/>
            <person name="Bruemmer F."/>
            <person name="Labrenz M."/>
            <person name="Spormann A.M."/>
            <person name="Op den Camp H."/>
            <person name="Overmann J."/>
            <person name="Amann R."/>
            <person name="Jetten M.S.M."/>
            <person name="Mascher T."/>
            <person name="Medema M.H."/>
            <person name="Devos D.P."/>
            <person name="Kaster A.-K."/>
            <person name="Ovreas L."/>
            <person name="Rohde M."/>
            <person name="Galperin M.Y."/>
            <person name="Jogler C."/>
        </authorList>
    </citation>
    <scope>NUCLEOTIDE SEQUENCE [LARGE SCALE GENOMIC DNA]</scope>
    <source>
        <strain evidence="1 2">UC8</strain>
    </source>
</reference>
<evidence type="ECO:0000313" key="1">
    <source>
        <dbReference type="EMBL" id="QEG43718.1"/>
    </source>
</evidence>
<dbReference type="KEGG" id="rul:UC8_57720"/>